<feature type="signal peptide" evidence="1">
    <location>
        <begin position="1"/>
        <end position="34"/>
    </location>
</feature>
<organism evidence="3 4">
    <name type="scientific">Kineosporia babensis</name>
    <dbReference type="NCBI Taxonomy" id="499548"/>
    <lineage>
        <taxon>Bacteria</taxon>
        <taxon>Bacillati</taxon>
        <taxon>Actinomycetota</taxon>
        <taxon>Actinomycetes</taxon>
        <taxon>Kineosporiales</taxon>
        <taxon>Kineosporiaceae</taxon>
        <taxon>Kineosporia</taxon>
    </lineage>
</organism>
<dbReference type="CDD" id="cd05379">
    <property type="entry name" value="CAP_bacterial"/>
    <property type="match status" value="1"/>
</dbReference>
<dbReference type="RefSeq" id="WP_231446820.1">
    <property type="nucleotide sequence ID" value="NZ_JAJOMB010000016.1"/>
</dbReference>
<evidence type="ECO:0000259" key="2">
    <source>
        <dbReference type="Pfam" id="PF00188"/>
    </source>
</evidence>
<keyword evidence="4" id="KW-1185">Reference proteome</keyword>
<feature type="domain" description="SCP" evidence="2">
    <location>
        <begin position="77"/>
        <end position="211"/>
    </location>
</feature>
<name>A0A9X1NIC1_9ACTN</name>
<protein>
    <submittedName>
        <fullName evidence="3">CAP domain-containing protein</fullName>
    </submittedName>
</protein>
<dbReference type="InterPro" id="IPR035940">
    <property type="entry name" value="CAP_sf"/>
</dbReference>
<evidence type="ECO:0000313" key="4">
    <source>
        <dbReference type="Proteomes" id="UP001138997"/>
    </source>
</evidence>
<dbReference type="Proteomes" id="UP001138997">
    <property type="component" value="Unassembled WGS sequence"/>
</dbReference>
<dbReference type="PANTHER" id="PTHR31157">
    <property type="entry name" value="SCP DOMAIN-CONTAINING PROTEIN"/>
    <property type="match status" value="1"/>
</dbReference>
<dbReference type="AlphaFoldDB" id="A0A9X1NIC1"/>
<dbReference type="EMBL" id="JAJOMB010000016">
    <property type="protein sequence ID" value="MCD5314369.1"/>
    <property type="molecule type" value="Genomic_DNA"/>
</dbReference>
<proteinExistence type="predicted"/>
<gene>
    <name evidence="3" type="ORF">LR394_26030</name>
</gene>
<dbReference type="Gene3D" id="3.40.33.10">
    <property type="entry name" value="CAP"/>
    <property type="match status" value="1"/>
</dbReference>
<reference evidence="3" key="1">
    <citation type="submission" date="2021-11" db="EMBL/GenBank/DDBJ databases">
        <title>Streptomyces corallinus and Kineosporia corallina sp. nov., two new coral-derived marine actinobacteria.</title>
        <authorList>
            <person name="Buangrab K."/>
            <person name="Sutthacheep M."/>
            <person name="Yeemin T."/>
            <person name="Harunari E."/>
            <person name="Igarashi Y."/>
            <person name="Sripreechasak P."/>
            <person name="Kanchanasin P."/>
            <person name="Tanasupawat S."/>
            <person name="Phongsopitanun W."/>
        </authorList>
    </citation>
    <scope>NUCLEOTIDE SEQUENCE</scope>
    <source>
        <strain evidence="3">JCM 31032</strain>
    </source>
</reference>
<dbReference type="Pfam" id="PF00188">
    <property type="entry name" value="CAP"/>
    <property type="match status" value="1"/>
</dbReference>
<keyword evidence="1" id="KW-0732">Signal</keyword>
<dbReference type="InterPro" id="IPR014044">
    <property type="entry name" value="CAP_dom"/>
</dbReference>
<accession>A0A9X1NIC1</accession>
<feature type="chain" id="PRO_5040762302" evidence="1">
    <location>
        <begin position="35"/>
        <end position="215"/>
    </location>
</feature>
<sequence length="215" mass="22420">MSSHRRPRLIALFAVPIALLVLGALFLGRSSATAAPAGSSSSGAASAGASSLSAAATAQSKKKIAKQKKLRKKVIQFTNATRKENGCKPLKKSKALMRAAQKHSRVQAKNQKQGHQFPGEDDLGTRIAKAGFKNAGGVSENAAGAAGGGWFVNARHVMYGGTATKNGTGFTSIGWMESKGHKANILNCSSTHIGVGAYIDGKGAIWWTQNFAAKR</sequence>
<comment type="caution">
    <text evidence="3">The sequence shown here is derived from an EMBL/GenBank/DDBJ whole genome shotgun (WGS) entry which is preliminary data.</text>
</comment>
<dbReference type="SUPFAM" id="SSF55797">
    <property type="entry name" value="PR-1-like"/>
    <property type="match status" value="1"/>
</dbReference>
<dbReference type="PANTHER" id="PTHR31157:SF1">
    <property type="entry name" value="SCP DOMAIN-CONTAINING PROTEIN"/>
    <property type="match status" value="1"/>
</dbReference>
<evidence type="ECO:0000313" key="3">
    <source>
        <dbReference type="EMBL" id="MCD5314369.1"/>
    </source>
</evidence>
<evidence type="ECO:0000256" key="1">
    <source>
        <dbReference type="SAM" id="SignalP"/>
    </source>
</evidence>